<dbReference type="GO" id="GO:0005975">
    <property type="term" value="P:carbohydrate metabolic process"/>
    <property type="evidence" value="ECO:0007669"/>
    <property type="project" value="InterPro"/>
</dbReference>
<proteinExistence type="inferred from homology"/>
<dbReference type="Pfam" id="PF03065">
    <property type="entry name" value="Glyco_hydro_57"/>
    <property type="match status" value="1"/>
</dbReference>
<dbReference type="PANTHER" id="PTHR36306">
    <property type="entry name" value="ALPHA-AMYLASE-RELATED-RELATED"/>
    <property type="match status" value="1"/>
</dbReference>
<evidence type="ECO:0000259" key="4">
    <source>
        <dbReference type="Pfam" id="PF09094"/>
    </source>
</evidence>
<dbReference type="Gene3D" id="2.70.98.10">
    <property type="match status" value="1"/>
</dbReference>
<dbReference type="InterPro" id="IPR014718">
    <property type="entry name" value="GH-type_carb-bd"/>
</dbReference>
<evidence type="ECO:0008006" key="8">
    <source>
        <dbReference type="Google" id="ProtNLM"/>
    </source>
</evidence>
<organism evidence="6 7">
    <name type="scientific">Alkalispirochaeta sphaeroplastigenens</name>
    <dbReference type="NCBI Taxonomy" id="1187066"/>
    <lineage>
        <taxon>Bacteria</taxon>
        <taxon>Pseudomonadati</taxon>
        <taxon>Spirochaetota</taxon>
        <taxon>Spirochaetia</taxon>
        <taxon>Spirochaetales</taxon>
        <taxon>Spirochaetaceae</taxon>
        <taxon>Alkalispirochaeta</taxon>
    </lineage>
</organism>
<feature type="domain" description="Glycoside hydrolase family 57 N-terminal" evidence="3">
    <location>
        <begin position="33"/>
        <end position="215"/>
    </location>
</feature>
<protein>
    <recommendedName>
        <fullName evidence="8">Glycoside hydrolase family 57 N-terminal domain-containing protein</fullName>
    </recommendedName>
</protein>
<gene>
    <name evidence="6" type="ORF">AU468_00775</name>
</gene>
<keyword evidence="7" id="KW-1185">Reference proteome</keyword>
<evidence type="ECO:0000313" key="7">
    <source>
        <dbReference type="Proteomes" id="UP000237350"/>
    </source>
</evidence>
<name>A0A2S4K105_9SPIO</name>
<dbReference type="SUPFAM" id="SSF74650">
    <property type="entry name" value="Galactose mutarotase-like"/>
    <property type="match status" value="1"/>
</dbReference>
<dbReference type="GO" id="GO:0003824">
    <property type="term" value="F:catalytic activity"/>
    <property type="evidence" value="ECO:0007669"/>
    <property type="project" value="InterPro"/>
</dbReference>
<dbReference type="InterPro" id="IPR015178">
    <property type="entry name" value="A-amylase/a-glucTrfase_central"/>
</dbReference>
<dbReference type="GO" id="GO:0030246">
    <property type="term" value="F:carbohydrate binding"/>
    <property type="evidence" value="ECO:0007669"/>
    <property type="project" value="InterPro"/>
</dbReference>
<dbReference type="InterPro" id="IPR052046">
    <property type="entry name" value="GH57_Enzymes"/>
</dbReference>
<dbReference type="SUPFAM" id="SSF88688">
    <property type="entry name" value="Families 57/38 glycoside transferase middle domain"/>
    <property type="match status" value="1"/>
</dbReference>
<dbReference type="Pfam" id="PF09094">
    <property type="entry name" value="AmyA-A_glucT_m"/>
    <property type="match status" value="1"/>
</dbReference>
<reference evidence="7" key="1">
    <citation type="submission" date="2015-12" db="EMBL/GenBank/DDBJ databases">
        <authorList>
            <person name="Lodha T.D."/>
            <person name="Chintalapati S."/>
            <person name="Chintalapati V.R."/>
            <person name="Sravanthi T."/>
        </authorList>
    </citation>
    <scope>NUCLEOTIDE SEQUENCE [LARGE SCALE GENOMIC DNA]</scope>
    <source>
        <strain evidence="7">JC133</strain>
    </source>
</reference>
<dbReference type="RefSeq" id="WP_103679080.1">
    <property type="nucleotide sequence ID" value="NZ_LPWH01000002.1"/>
</dbReference>
<evidence type="ECO:0000256" key="2">
    <source>
        <dbReference type="ARBA" id="ARBA00023277"/>
    </source>
</evidence>
<dbReference type="InterPro" id="IPR028995">
    <property type="entry name" value="Glyco_hydro_57/38_cen_sf"/>
</dbReference>
<dbReference type="OrthoDB" id="8476at2"/>
<dbReference type="InterPro" id="IPR011013">
    <property type="entry name" value="Gal_mutarotase_sf_dom"/>
</dbReference>
<sequence>MSSINLILGSHNSQILDLSEADQRAQYEYGIKPFLKLLYNRRDLNFTLYYSGLLLEWLEKHHSEFVDVLMEMVRRKQVELLGGAFFEPLLPLIPKTDRIGQIERMTTHVRKCFGRRPRGAWVPESVWDQRIAASLNTGGLDYVLLRESVFGGALPPEKQFWPVLTEDQGKTLIVLPVAHGMSETLFQQTPEQVIAFLKGVRDANPVRKGAGGSALKPLVALMFDGIRAGYTPDQSASAMVWYERFLDLVTANRDWIHVDVPGRILQNERPVDRAYAPASTVAALMDWLPELTPGEHGQEGTVQEGLVQAGAVKEESALRAEQSSFRSIMEMYPESARLYARMQHTHVLVNQIRGDKYRKMTAREELWRGQSHFAYWPNNSGGIYRANLRKATYAALIEAEKTTRERGIFIPAISRVDVDLDGREEVLYQGNEINAYLHRFGARLFELDWISRNWNYLDTFQRCPEDFHDEATVTAGYDRWPRAGFVDHLLLPENRASQFARGDRRSLCDISSLEYRIASLDKDHNAVTFLGTCRTEDTLVELTLQKRYRFIKNRIEVEYEIENTGMETLEAAFAVELNLSFHSLEVDSLRLHVRQGRLRQEIAPDMTELQGVSDIQFHDLRNSTRIQVNPSERPDLWSFPVEAVGLLGDRLHWFYQSNCSVFRWPLNLSPGESRRISLSMKIEQNR</sequence>
<dbReference type="InterPro" id="IPR015179">
    <property type="entry name" value="A-amylase/a-glucTrfase_C"/>
</dbReference>
<dbReference type="PANTHER" id="PTHR36306:SF1">
    <property type="entry name" value="ALPHA-AMYLASE-RELATED"/>
    <property type="match status" value="1"/>
</dbReference>
<dbReference type="InterPro" id="IPR004300">
    <property type="entry name" value="Glyco_hydro_57_N"/>
</dbReference>
<evidence type="ECO:0000259" key="5">
    <source>
        <dbReference type="Pfam" id="PF09095"/>
    </source>
</evidence>
<feature type="domain" description="Alpha-amylase/4-alpha-glucanotransferase C-terminal" evidence="5">
    <location>
        <begin position="417"/>
        <end position="470"/>
    </location>
</feature>
<evidence type="ECO:0000259" key="3">
    <source>
        <dbReference type="Pfam" id="PF03065"/>
    </source>
</evidence>
<dbReference type="Gene3D" id="3.20.110.20">
    <property type="match status" value="1"/>
</dbReference>
<dbReference type="Proteomes" id="UP000237350">
    <property type="component" value="Unassembled WGS sequence"/>
</dbReference>
<evidence type="ECO:0000313" key="6">
    <source>
        <dbReference type="EMBL" id="POR05441.1"/>
    </source>
</evidence>
<keyword evidence="2" id="KW-0119">Carbohydrate metabolism</keyword>
<feature type="domain" description="Alpha-amylase/4-alpha-glucanotransferase central" evidence="4">
    <location>
        <begin position="325"/>
        <end position="401"/>
    </location>
</feature>
<comment type="similarity">
    <text evidence="1">Belongs to the glycosyl hydrolase 57 family.</text>
</comment>
<dbReference type="EMBL" id="LPWH01000002">
    <property type="protein sequence ID" value="POR05441.1"/>
    <property type="molecule type" value="Genomic_DNA"/>
</dbReference>
<feature type="domain" description="Alpha-amylase/4-alpha-glucanotransferase C-terminal" evidence="5">
    <location>
        <begin position="477"/>
        <end position="668"/>
    </location>
</feature>
<comment type="caution">
    <text evidence="6">The sequence shown here is derived from an EMBL/GenBank/DDBJ whole genome shotgun (WGS) entry which is preliminary data.</text>
</comment>
<dbReference type="Pfam" id="PF09095">
    <property type="entry name" value="AmyA-gluTrfs_C"/>
    <property type="match status" value="2"/>
</dbReference>
<evidence type="ECO:0000256" key="1">
    <source>
        <dbReference type="ARBA" id="ARBA00006821"/>
    </source>
</evidence>
<dbReference type="AlphaFoldDB" id="A0A2S4K105"/>
<accession>A0A2S4K105</accession>
<dbReference type="InterPro" id="IPR011330">
    <property type="entry name" value="Glyco_hydro/deAcase_b/a-brl"/>
</dbReference>
<dbReference type="SUPFAM" id="SSF88713">
    <property type="entry name" value="Glycoside hydrolase/deacetylase"/>
    <property type="match status" value="1"/>
</dbReference>